<dbReference type="PANTHER" id="PTHR43747">
    <property type="entry name" value="FAD-BINDING PROTEIN"/>
    <property type="match status" value="1"/>
</dbReference>
<dbReference type="STRING" id="1163408.UU9_14475"/>
<name>I4VLC9_9GAMM</name>
<dbReference type="SUPFAM" id="SSF51905">
    <property type="entry name" value="FAD/NAD(P)-binding domain"/>
    <property type="match status" value="1"/>
</dbReference>
<dbReference type="EMBL" id="AJXU01000065">
    <property type="protein sequence ID" value="EIL88020.1"/>
    <property type="molecule type" value="Genomic_DNA"/>
</dbReference>
<dbReference type="Pfam" id="PF01494">
    <property type="entry name" value="FAD_binding_3"/>
    <property type="match status" value="1"/>
</dbReference>
<dbReference type="InterPro" id="IPR036188">
    <property type="entry name" value="FAD/NAD-bd_sf"/>
</dbReference>
<organism evidence="2 3">
    <name type="scientific">Rhodanobacter fulvus Jip2</name>
    <dbReference type="NCBI Taxonomy" id="1163408"/>
    <lineage>
        <taxon>Bacteria</taxon>
        <taxon>Pseudomonadati</taxon>
        <taxon>Pseudomonadota</taxon>
        <taxon>Gammaproteobacteria</taxon>
        <taxon>Lysobacterales</taxon>
        <taxon>Rhodanobacteraceae</taxon>
        <taxon>Rhodanobacter</taxon>
    </lineage>
</organism>
<dbReference type="AlphaFoldDB" id="I4VLC9"/>
<dbReference type="Gene3D" id="3.50.50.60">
    <property type="entry name" value="FAD/NAD(P)-binding domain"/>
    <property type="match status" value="1"/>
</dbReference>
<dbReference type="RefSeq" id="WP_007082522.1">
    <property type="nucleotide sequence ID" value="NZ_AJXU01000065.1"/>
</dbReference>
<dbReference type="OrthoDB" id="103324at2"/>
<dbReference type="Proteomes" id="UP000004210">
    <property type="component" value="Unassembled WGS sequence"/>
</dbReference>
<gene>
    <name evidence="2" type="ORF">UU9_14475</name>
</gene>
<evidence type="ECO:0000313" key="3">
    <source>
        <dbReference type="Proteomes" id="UP000004210"/>
    </source>
</evidence>
<proteinExistence type="predicted"/>
<keyword evidence="3" id="KW-1185">Reference proteome</keyword>
<reference evidence="2 3" key="1">
    <citation type="journal article" date="2012" name="J. Bacteriol.">
        <title>Genome sequences for six rhodanobacter strains, isolated from soils and the terrestrial subsurface, with variable denitrification capabilities.</title>
        <authorList>
            <person name="Kostka J.E."/>
            <person name="Green S.J."/>
            <person name="Rishishwar L."/>
            <person name="Prakash O."/>
            <person name="Katz L.S."/>
            <person name="Marino-Ramirez L."/>
            <person name="Jordan I.K."/>
            <person name="Munk C."/>
            <person name="Ivanova N."/>
            <person name="Mikhailova N."/>
            <person name="Watson D.B."/>
            <person name="Brown S.D."/>
            <person name="Palumbo A.V."/>
            <person name="Brooks S.C."/>
        </authorList>
    </citation>
    <scope>NUCLEOTIDE SEQUENCE [LARGE SCALE GENOMIC DNA]</scope>
    <source>
        <strain evidence="3">Jip2T</strain>
    </source>
</reference>
<feature type="domain" description="FAD-binding" evidence="1">
    <location>
        <begin position="12"/>
        <end position="219"/>
    </location>
</feature>
<evidence type="ECO:0000313" key="2">
    <source>
        <dbReference type="EMBL" id="EIL88020.1"/>
    </source>
</evidence>
<protein>
    <submittedName>
        <fullName evidence="2">Fumarate reductase/succinate dehydrogenase flavoprotein domain-containing protein</fullName>
    </submittedName>
</protein>
<dbReference type="InterPro" id="IPR050816">
    <property type="entry name" value="Flavin-dep_Halogenase_NPB"/>
</dbReference>
<evidence type="ECO:0000259" key="1">
    <source>
        <dbReference type="Pfam" id="PF01494"/>
    </source>
</evidence>
<dbReference type="PATRIC" id="fig|1163408.3.peg.2937"/>
<sequence>MTATTDGQTTHDVVILGGGLAGLTLALQLHDRLPELDIVVLERATHPLPLAAHKVGESTVDIGAHYFGETLGLRDYLQREHILKFGLRYFFTHGSSEIDAVAELGVSEVFPAPSYQLDRGIFENFLGEEAVRRGIDFRQGTRVRGFDLGKDRDGHTVRCSDADGDHSLHARWLVDASGRAGLVRRRLELTVDNGHHVNAAWFRVDERLKPDDWSDDADWCRRCTPPERWRSTNHLCGPGYWVWLIPLASGAHSVGIVADAAMHPLEEFNTFERAQAWLARHQPAVAREVARCADKLLDFRFLRNYSYGCSQLFSADRWALAGEAGAFLDPFYSPGSDFIAIGNTYICQLIADDHAGLPLAPRVRSYERLYQSFYDSMLQIFRDQYPLFGDVTVMAAKIIWDHAFYWGVLCQLVFQQRLADVALFADVAPELALAQELNQRMQACFRQWHETTTPQNPPVIFDQRQLPWFVALNEGMHDVLDDAGVRERLRENVRLLQGLADAMAAQAAANGADVDDTPSGQPQPLVFMAPA</sequence>
<dbReference type="GO" id="GO:0071949">
    <property type="term" value="F:FAD binding"/>
    <property type="evidence" value="ECO:0007669"/>
    <property type="project" value="InterPro"/>
</dbReference>
<dbReference type="eggNOG" id="COG0644">
    <property type="taxonomic scope" value="Bacteria"/>
</dbReference>
<dbReference type="PRINTS" id="PR00420">
    <property type="entry name" value="RNGMNOXGNASE"/>
</dbReference>
<dbReference type="InterPro" id="IPR002938">
    <property type="entry name" value="FAD-bd"/>
</dbReference>
<dbReference type="PANTHER" id="PTHR43747:SF1">
    <property type="entry name" value="SLR1998 PROTEIN"/>
    <property type="match status" value="1"/>
</dbReference>
<accession>I4VLC9</accession>
<comment type="caution">
    <text evidence="2">The sequence shown here is derived from an EMBL/GenBank/DDBJ whole genome shotgun (WGS) entry which is preliminary data.</text>
</comment>